<comment type="function">
    <text evidence="16">DNA polymerase II participates in chromosomal DNA replication.</text>
</comment>
<evidence type="ECO:0000256" key="11">
    <source>
        <dbReference type="ARBA" id="ARBA00023004"/>
    </source>
</evidence>
<proteinExistence type="inferred from homology"/>
<dbReference type="GO" id="GO:0003887">
    <property type="term" value="F:DNA-directed DNA polymerase activity"/>
    <property type="evidence" value="ECO:0007669"/>
    <property type="project" value="UniProtKB-KW"/>
</dbReference>
<evidence type="ECO:0000256" key="9">
    <source>
        <dbReference type="ARBA" id="ARBA00022833"/>
    </source>
</evidence>
<evidence type="ECO:0000256" key="8">
    <source>
        <dbReference type="ARBA" id="ARBA00022771"/>
    </source>
</evidence>
<dbReference type="Pfam" id="PF03104">
    <property type="entry name" value="DNA_pol_B_exo1"/>
    <property type="match status" value="1"/>
</dbReference>
<dbReference type="InterPro" id="IPR006133">
    <property type="entry name" value="DNA-dir_DNA_pol_B_exonuc"/>
</dbReference>
<dbReference type="FunFam" id="3.90.1600.10:FF:000006">
    <property type="entry name" value="DNA polymerase epsilon catalytic subunit"/>
    <property type="match status" value="1"/>
</dbReference>
<dbReference type="InterPro" id="IPR012337">
    <property type="entry name" value="RNaseH-like_sf"/>
</dbReference>
<dbReference type="SUPFAM" id="SSF53098">
    <property type="entry name" value="Ribonuclease H-like"/>
    <property type="match status" value="1"/>
</dbReference>
<keyword evidence="14 16" id="KW-0539">Nucleus</keyword>
<dbReference type="InterPro" id="IPR042087">
    <property type="entry name" value="DNA_pol_B_thumb"/>
</dbReference>
<keyword evidence="6 16" id="KW-0235">DNA replication</keyword>
<evidence type="ECO:0000256" key="10">
    <source>
        <dbReference type="ARBA" id="ARBA00022932"/>
    </source>
</evidence>
<evidence type="ECO:0000256" key="13">
    <source>
        <dbReference type="ARBA" id="ARBA00023125"/>
    </source>
</evidence>
<dbReference type="CDD" id="cd05535">
    <property type="entry name" value="POLBc_epsilon"/>
    <property type="match status" value="1"/>
</dbReference>
<keyword evidence="7 16" id="KW-0479">Metal-binding</keyword>
<evidence type="ECO:0000256" key="3">
    <source>
        <dbReference type="ARBA" id="ARBA00022485"/>
    </source>
</evidence>
<dbReference type="GO" id="GO:0045004">
    <property type="term" value="P:DNA replication proofreading"/>
    <property type="evidence" value="ECO:0007669"/>
    <property type="project" value="TreeGrafter"/>
</dbReference>
<dbReference type="InterPro" id="IPR023211">
    <property type="entry name" value="DNA_pol_palm_dom_sf"/>
</dbReference>
<dbReference type="FunFam" id="3.30.420.10:FF:000010">
    <property type="entry name" value="DNA polymerase epsilon catalytic subunit"/>
    <property type="match status" value="1"/>
</dbReference>
<dbReference type="GO" id="GO:0006287">
    <property type="term" value="P:base-excision repair, gap-filling"/>
    <property type="evidence" value="ECO:0007669"/>
    <property type="project" value="TreeGrafter"/>
</dbReference>
<dbReference type="GO" id="GO:0000166">
    <property type="term" value="F:nucleotide binding"/>
    <property type="evidence" value="ECO:0007669"/>
    <property type="project" value="InterPro"/>
</dbReference>
<evidence type="ECO:0000256" key="16">
    <source>
        <dbReference type="RuleBase" id="RU365029"/>
    </source>
</evidence>
<dbReference type="InterPro" id="IPR043502">
    <property type="entry name" value="DNA/RNA_pol_sf"/>
</dbReference>
<comment type="subcellular location">
    <subcellularLocation>
        <location evidence="1 16">Nucleus</location>
    </subcellularLocation>
</comment>
<dbReference type="Gene3D" id="3.30.342.10">
    <property type="entry name" value="DNA Polymerase, chain B, domain 1"/>
    <property type="match status" value="1"/>
</dbReference>
<feature type="region of interest" description="Disordered" evidence="17">
    <location>
        <begin position="1177"/>
        <end position="1219"/>
    </location>
</feature>
<feature type="region of interest" description="Disordered" evidence="17">
    <location>
        <begin position="1245"/>
        <end position="1291"/>
    </location>
</feature>
<feature type="domain" description="DNA polymerase epsilon catalytic subunit A C-terminal" evidence="18">
    <location>
        <begin position="1509"/>
        <end position="1889"/>
    </location>
</feature>
<keyword evidence="5 16" id="KW-0548">Nucleotidyltransferase</keyword>
<dbReference type="PANTHER" id="PTHR10670">
    <property type="entry name" value="DNA POLYMERASE EPSILON CATALYTIC SUBUNIT A"/>
    <property type="match status" value="1"/>
</dbReference>
<dbReference type="InterPro" id="IPR054475">
    <property type="entry name" value="Znf-DPOE"/>
</dbReference>
<gene>
    <name evidence="19" type="ORF">CPELLU_LOCUS8873</name>
</gene>
<feature type="compositionally biased region" description="Polar residues" evidence="17">
    <location>
        <begin position="1188"/>
        <end position="1198"/>
    </location>
</feature>
<dbReference type="InterPro" id="IPR029703">
    <property type="entry name" value="POL2"/>
</dbReference>
<evidence type="ECO:0000256" key="7">
    <source>
        <dbReference type="ARBA" id="ARBA00022723"/>
    </source>
</evidence>
<name>A0A9N9H178_9GLOM</name>
<accession>A0A9N9H178</accession>
<evidence type="ECO:0000256" key="4">
    <source>
        <dbReference type="ARBA" id="ARBA00022679"/>
    </source>
</evidence>
<reference evidence="19" key="1">
    <citation type="submission" date="2021-06" db="EMBL/GenBank/DDBJ databases">
        <authorList>
            <person name="Kallberg Y."/>
            <person name="Tangrot J."/>
            <person name="Rosling A."/>
        </authorList>
    </citation>
    <scope>NUCLEOTIDE SEQUENCE</scope>
    <source>
        <strain evidence="19">FL966</strain>
    </source>
</reference>
<dbReference type="GO" id="GO:0003677">
    <property type="term" value="F:DNA binding"/>
    <property type="evidence" value="ECO:0007669"/>
    <property type="project" value="UniProtKB-KW"/>
</dbReference>
<dbReference type="SMART" id="SM00486">
    <property type="entry name" value="POLBc"/>
    <property type="match status" value="1"/>
</dbReference>
<evidence type="ECO:0000259" key="18">
    <source>
        <dbReference type="SMART" id="SM01159"/>
    </source>
</evidence>
<evidence type="ECO:0000256" key="12">
    <source>
        <dbReference type="ARBA" id="ARBA00023014"/>
    </source>
</evidence>
<feature type="compositionally biased region" description="Polar residues" evidence="17">
    <location>
        <begin position="1255"/>
        <end position="1264"/>
    </location>
</feature>
<keyword evidence="8 16" id="KW-0863">Zinc-finger</keyword>
<dbReference type="Gene3D" id="1.10.132.60">
    <property type="entry name" value="DNA polymerase family B, C-terminal domain"/>
    <property type="match status" value="1"/>
</dbReference>
<dbReference type="GO" id="GO:0000278">
    <property type="term" value="P:mitotic cell cycle"/>
    <property type="evidence" value="ECO:0007669"/>
    <property type="project" value="TreeGrafter"/>
</dbReference>
<dbReference type="FunFam" id="1.10.132.60:FF:000002">
    <property type="entry name" value="DNA polymerase epsilon catalytic subunit"/>
    <property type="match status" value="1"/>
</dbReference>
<keyword evidence="3 16" id="KW-0004">4Fe-4S</keyword>
<keyword evidence="10 16" id="KW-0239">DNA-directed DNA polymerase</keyword>
<comment type="similarity">
    <text evidence="2 16">Belongs to the DNA polymerase type-B family.</text>
</comment>
<dbReference type="Gene3D" id="3.30.420.10">
    <property type="entry name" value="Ribonuclease H-like superfamily/Ribonuclease H"/>
    <property type="match status" value="1"/>
</dbReference>
<dbReference type="Gene3D" id="3.90.1600.10">
    <property type="entry name" value="Palm domain of DNA polymerase"/>
    <property type="match status" value="1"/>
</dbReference>
<comment type="cofactor">
    <cofactor evidence="16">
        <name>[4Fe-4S] cluster</name>
        <dbReference type="ChEBI" id="CHEBI:49883"/>
    </cofactor>
</comment>
<dbReference type="InterPro" id="IPR006172">
    <property type="entry name" value="DNA-dir_DNA_pol_B"/>
</dbReference>
<organism evidence="19 20">
    <name type="scientific">Cetraspora pellucida</name>
    <dbReference type="NCBI Taxonomy" id="1433469"/>
    <lineage>
        <taxon>Eukaryota</taxon>
        <taxon>Fungi</taxon>
        <taxon>Fungi incertae sedis</taxon>
        <taxon>Mucoromycota</taxon>
        <taxon>Glomeromycotina</taxon>
        <taxon>Glomeromycetes</taxon>
        <taxon>Diversisporales</taxon>
        <taxon>Gigasporaceae</taxon>
        <taxon>Cetraspora</taxon>
    </lineage>
</organism>
<dbReference type="GO" id="GO:0006297">
    <property type="term" value="P:nucleotide-excision repair, DNA gap filling"/>
    <property type="evidence" value="ECO:0007669"/>
    <property type="project" value="TreeGrafter"/>
</dbReference>
<comment type="caution">
    <text evidence="19">The sequence shown here is derived from an EMBL/GenBank/DDBJ whole genome shotgun (WGS) entry which is preliminary data.</text>
</comment>
<evidence type="ECO:0000313" key="20">
    <source>
        <dbReference type="Proteomes" id="UP000789759"/>
    </source>
</evidence>
<dbReference type="SMART" id="SM01159">
    <property type="entry name" value="DUF1744"/>
    <property type="match status" value="1"/>
</dbReference>
<dbReference type="InterPro" id="IPR055191">
    <property type="entry name" value="POL2_thumb"/>
</dbReference>
<keyword evidence="4 16" id="KW-0808">Transferase</keyword>
<evidence type="ECO:0000256" key="1">
    <source>
        <dbReference type="ARBA" id="ARBA00004123"/>
    </source>
</evidence>
<evidence type="ECO:0000256" key="17">
    <source>
        <dbReference type="SAM" id="MobiDB-lite"/>
    </source>
</evidence>
<evidence type="ECO:0000256" key="6">
    <source>
        <dbReference type="ARBA" id="ARBA00022705"/>
    </source>
</evidence>
<dbReference type="Pfam" id="PF22634">
    <property type="entry name" value="POL2_thumb"/>
    <property type="match status" value="1"/>
</dbReference>
<dbReference type="SUPFAM" id="SSF56672">
    <property type="entry name" value="DNA/RNA polymerases"/>
    <property type="match status" value="1"/>
</dbReference>
<keyword evidence="20" id="KW-1185">Reference proteome</keyword>
<dbReference type="CDD" id="cd05779">
    <property type="entry name" value="DNA_polB_epsilon_exo"/>
    <property type="match status" value="1"/>
</dbReference>
<dbReference type="GO" id="GO:0008622">
    <property type="term" value="C:epsilon DNA polymerase complex"/>
    <property type="evidence" value="ECO:0007669"/>
    <property type="project" value="InterPro"/>
</dbReference>
<feature type="compositionally biased region" description="Low complexity" evidence="17">
    <location>
        <begin position="1209"/>
        <end position="1219"/>
    </location>
</feature>
<protein>
    <recommendedName>
        <fullName evidence="16">DNA polymerase epsilon catalytic subunit</fullName>
        <ecNumber evidence="16">2.7.7.7</ecNumber>
    </recommendedName>
</protein>
<evidence type="ECO:0000256" key="5">
    <source>
        <dbReference type="ARBA" id="ARBA00022695"/>
    </source>
</evidence>
<keyword evidence="9 16" id="KW-0862">Zinc</keyword>
<dbReference type="GO" id="GO:0051539">
    <property type="term" value="F:4 iron, 4 sulfur cluster binding"/>
    <property type="evidence" value="ECO:0007669"/>
    <property type="project" value="UniProtKB-KW"/>
</dbReference>
<keyword evidence="11 16" id="KW-0408">Iron</keyword>
<evidence type="ECO:0000256" key="15">
    <source>
        <dbReference type="ARBA" id="ARBA00049244"/>
    </source>
</evidence>
<evidence type="ECO:0000313" key="19">
    <source>
        <dbReference type="EMBL" id="CAG8641331.1"/>
    </source>
</evidence>
<dbReference type="GO" id="GO:0008310">
    <property type="term" value="F:single-stranded DNA 3'-5' DNA exonuclease activity"/>
    <property type="evidence" value="ECO:0007669"/>
    <property type="project" value="TreeGrafter"/>
</dbReference>
<dbReference type="GO" id="GO:0008270">
    <property type="term" value="F:zinc ion binding"/>
    <property type="evidence" value="ECO:0007669"/>
    <property type="project" value="UniProtKB-KW"/>
</dbReference>
<dbReference type="Pfam" id="PF08490">
    <property type="entry name" value="DUF1744"/>
    <property type="match status" value="1"/>
</dbReference>
<comment type="catalytic activity">
    <reaction evidence="15 16">
        <text>DNA(n) + a 2'-deoxyribonucleoside 5'-triphosphate = DNA(n+1) + diphosphate</text>
        <dbReference type="Rhea" id="RHEA:22508"/>
        <dbReference type="Rhea" id="RHEA-COMP:17339"/>
        <dbReference type="Rhea" id="RHEA-COMP:17340"/>
        <dbReference type="ChEBI" id="CHEBI:33019"/>
        <dbReference type="ChEBI" id="CHEBI:61560"/>
        <dbReference type="ChEBI" id="CHEBI:173112"/>
        <dbReference type="EC" id="2.7.7.7"/>
    </reaction>
</comment>
<evidence type="ECO:0000256" key="14">
    <source>
        <dbReference type="ARBA" id="ARBA00023242"/>
    </source>
</evidence>
<keyword evidence="13 16" id="KW-0238">DNA-binding</keyword>
<dbReference type="InterPro" id="IPR013697">
    <property type="entry name" value="DNA_pol_e_suA_C"/>
</dbReference>
<dbReference type="EMBL" id="CAJVQA010006475">
    <property type="protein sequence ID" value="CAG8641331.1"/>
    <property type="molecule type" value="Genomic_DNA"/>
</dbReference>
<dbReference type="Proteomes" id="UP000789759">
    <property type="component" value="Unassembled WGS sequence"/>
</dbReference>
<evidence type="ECO:0000256" key="2">
    <source>
        <dbReference type="ARBA" id="ARBA00005755"/>
    </source>
</evidence>
<dbReference type="InterPro" id="IPR036397">
    <property type="entry name" value="RNaseH_sf"/>
</dbReference>
<feature type="compositionally biased region" description="Acidic residues" evidence="17">
    <location>
        <begin position="1177"/>
        <end position="1187"/>
    </location>
</feature>
<dbReference type="PANTHER" id="PTHR10670:SF0">
    <property type="entry name" value="DNA POLYMERASE EPSILON CATALYTIC SUBUNIT A"/>
    <property type="match status" value="1"/>
</dbReference>
<dbReference type="OrthoDB" id="10060449at2759"/>
<dbReference type="EC" id="2.7.7.7" evidence="16"/>
<dbReference type="Pfam" id="PF22912">
    <property type="entry name" value="zf-DPOE"/>
    <property type="match status" value="1"/>
</dbReference>
<sequence length="2124" mass="247301">MFRARQVTNYTREKKKTLQSVEETNILDKLGFKKYDNGPPQPQTGIDSYFRCTIYYYPYFYVQCQSGAEHTVGEYLGRKYDQYIYKVSYVVKQDLKKANHLINGEQIYIKLEFWNVIELVTVRNQLFRIVNENRKNLNVVNIYGNNTSDYGNKYSETGQKDKILDDIIDLREYDIPYYQRAAIDLGYRVGQWYTITAFPQDNGAQIKMHHREDIKQRGDPVILAYDIETTKKPLKFPDSENDPIMMISYMINGMGFLIVNRDIVSEDIEEIEYSPSTQYKGFFKIFNEPSERALIERFFKHIQEQKPTIIVTYNGDYFDWPYVEDRASKYGINMHKEIGFKKNMNDEYVSKHCLHMDCLHWVKRDSYLPVGSQGLKSVTHAKLGYNPDELDPEVMTKFAYEKPHTLARYSVSDAVATYYLYIEYIHPFIFSLCNIIPLNPDDILRKGTGTLCEALLMVQVEAYSANIIMPNKHEENDEVFFKDHLLQDETYIGGHVDALEAGVFRSDIPVSFDIDRAAIQQLIDNIDVALKFAIWETFKEMKRNTESAFSMQDQIVDEKLADITNYDELYKNTKVRSQIVSALEYLKQGEQPLEQTPLIYHLDVAAMYPNIILTNRLQPDSIVTDDVCLRCDYNVPGKKCDRRMTWSWRGDFYPAKTNEYKMIKKQLMSEIFPGKNPGDKGRSYYLLSLEEQTAILKKRLGDYCQTVYKRKKETEVEQREAIVCQRENPFYVNTVLSFRDRRYKYKSDVKEWKKKLAEATKCEDLVKIEEAKKMIILYDSLQLAHKCLLNSFYGYVMRKGSRWYSMEMAGIVCDTGAKIIQTARQLIEKIGRPLELDTDGIWCILPSMFPENVTFKLSSGKQFSVSYPCTMLNYLIHQEFSNDQYQRLSKITNEYEIGKENSIFFEVDGPYRAMILPSSLEENKLLKKRYAVFAHDGTLQELKGFEVKRRGELKLLKNFQEVIFQVFLRGKTLNDCYAEVGKVANAFLDVLEQKGATLSDEELIDSISEKRGMSRALEDYGEQKSTSITAAKRLAEFLGTDMVKGNKLTCHFIISAKPLGEAISERVIPIAIFSTEESVKRHYLRKWLKDPKMDNFDIRNILDWTYYYERLGSAIQKLITIPATAQNVENPIPRLKHPDWLRKKLAMNGDKNRQRRITDMFQRTRTDDSMVVDDINYENDELQDTDNIDTVSSRNGPSNDIDDIEDYGISNSNVSNVSIPNYKKRPIEKSYSDEPNQEEEMMVLDESQHDDGNDNTEIADNSSSKRQKVDEDKSQETVVSTKKKKDKNSAKKSTLENFCGQKNRWEILQIINTDTPGEFRMWVLIGCATHAIRLTIPKKFYINYKLQNFPDEVEKIVDGKASISKVSRTLPGTHERYNLFEVIMPEPIYQQNQKLLLNVFNDPLVEGVYETRITSLDRALIEIGCIISKDSVKSGIFKTAPRKGMDLQDIIRTEVFHKTPYLEEYSVNYLYLCHIMSGDRHLYGLFSTARNKAHIFLVEKSKVKSHLPHLPNAYANILERMINDPRYDSEVFHYHKELDFEVSTHIRDDKKTFAKKLSKEIKEYKEGRHGPTILVVQSSYTFCNLIEEGVKAILEFPSMYINLNENDNLPSLDWQRYAFSRMITKYLIVGQIITQRLKKARYARIPFCNLNHDSSIFISDVLFARRLIKNDIVLWWSPYRKPDHGGREQDEFFEYLHLSDEVENCRFVNTPGIHKNICFEIQLDDLIVNTIIESSWINQSEGTIQLFGDEMPLATFSVLKSLVKDWYTEASNPMNGIASILIRNLQIWLSTVNSNFYDHNIYGVIHTLMGKVVMQLIAEFRNSGVEIVYSNLYKVIIATNKNELSVANQYRDFILRYIKQKPIFQTLKIICKRTWINMIWLDPNNFCGTLCHAEDQLENHWKIKECLPQTLHEIFDDLVKEFIEICRVSMMGSINFKAIRQQLEKKIYDKVEEAQEDCNGGLIFTNVICAIFQSSLGETETRILKQNCCRLLKVSSYSEEARFKLNDQRKVGKIECSCGLVQPVDVTLPKCVNCDEEFRSEQLECSLLEAINNQVESYQDQDLYCSKCNLPQQKDFCQECDCGGKYKQTVNREELISVIVSIEKFARENEMKLLLETCEWLLDK</sequence>
<dbReference type="GO" id="GO:0006272">
    <property type="term" value="P:leading strand elongation"/>
    <property type="evidence" value="ECO:0007669"/>
    <property type="project" value="TreeGrafter"/>
</dbReference>
<keyword evidence="12 16" id="KW-0411">Iron-sulfur</keyword>